<dbReference type="STRING" id="1798491.A3C87_00385"/>
<evidence type="ECO:0008006" key="3">
    <source>
        <dbReference type="Google" id="ProtNLM"/>
    </source>
</evidence>
<organism evidence="1 2">
    <name type="scientific">Candidatus Kaiserbacteria bacterium RIFCSPHIGHO2_02_FULL_49_34</name>
    <dbReference type="NCBI Taxonomy" id="1798491"/>
    <lineage>
        <taxon>Bacteria</taxon>
        <taxon>Candidatus Kaiseribacteriota</taxon>
    </lineage>
</organism>
<comment type="caution">
    <text evidence="1">The sequence shown here is derived from an EMBL/GenBank/DDBJ whole genome shotgun (WGS) entry which is preliminary data.</text>
</comment>
<dbReference type="Proteomes" id="UP000176511">
    <property type="component" value="Unassembled WGS sequence"/>
</dbReference>
<reference evidence="1 2" key="1">
    <citation type="journal article" date="2016" name="Nat. Commun.">
        <title>Thousands of microbial genomes shed light on interconnected biogeochemical processes in an aquifer system.</title>
        <authorList>
            <person name="Anantharaman K."/>
            <person name="Brown C.T."/>
            <person name="Hug L.A."/>
            <person name="Sharon I."/>
            <person name="Castelle C.J."/>
            <person name="Probst A.J."/>
            <person name="Thomas B.C."/>
            <person name="Singh A."/>
            <person name="Wilkins M.J."/>
            <person name="Karaoz U."/>
            <person name="Brodie E.L."/>
            <person name="Williams K.H."/>
            <person name="Hubbard S.S."/>
            <person name="Banfield J.F."/>
        </authorList>
    </citation>
    <scope>NUCLEOTIDE SEQUENCE [LARGE SCALE GENOMIC DNA]</scope>
</reference>
<gene>
    <name evidence="1" type="ORF">A3C87_00385</name>
</gene>
<dbReference type="EMBL" id="MFLE01000014">
    <property type="protein sequence ID" value="OGG61841.1"/>
    <property type="molecule type" value="Genomic_DNA"/>
</dbReference>
<name>A0A1F6DK87_9BACT</name>
<accession>A0A1F6DK87</accession>
<protein>
    <recommendedName>
        <fullName evidence="3">SinR family protein</fullName>
    </recommendedName>
</protein>
<proteinExistence type="predicted"/>
<sequence length="93" mass="10418">MSKIFLVTYDLGAPETRQNYVELGNAIKSMFSKWARPAKSVWLIQSDDGAGEVRDAIKSHLDSNDKLLVVSLGGAWGTFNISKEVTDWMRKNI</sequence>
<evidence type="ECO:0000313" key="2">
    <source>
        <dbReference type="Proteomes" id="UP000176511"/>
    </source>
</evidence>
<evidence type="ECO:0000313" key="1">
    <source>
        <dbReference type="EMBL" id="OGG61841.1"/>
    </source>
</evidence>
<dbReference type="AlphaFoldDB" id="A0A1F6DK87"/>